<evidence type="ECO:0000313" key="3">
    <source>
        <dbReference type="Proteomes" id="UP000230423"/>
    </source>
</evidence>
<evidence type="ECO:0000259" key="1">
    <source>
        <dbReference type="PROSITE" id="PS50994"/>
    </source>
</evidence>
<dbReference type="GO" id="GO:0003676">
    <property type="term" value="F:nucleic acid binding"/>
    <property type="evidence" value="ECO:0007669"/>
    <property type="project" value="InterPro"/>
</dbReference>
<sequence length="146" mass="16402">MSTLVSDNASYLKGELLSELGRLLQIGRYFTTPYHHEGNGACERMFATFQEMLRTYISSTQMDWDEFLPACTLAYNTSVHSSTNEFPFSSCSGVTPSLTSIFSLSTRWKATYRPMRTAAFIRSLSYEHFTLAGPLPPSSTISVVKR</sequence>
<dbReference type="InterPro" id="IPR012337">
    <property type="entry name" value="RNaseH-like_sf"/>
</dbReference>
<dbReference type="Gene3D" id="3.30.420.10">
    <property type="entry name" value="Ribonuclease H-like superfamily/Ribonuclease H"/>
    <property type="match status" value="1"/>
</dbReference>
<dbReference type="InterPro" id="IPR050951">
    <property type="entry name" value="Retrovirus_Pol_polyprotein"/>
</dbReference>
<dbReference type="InterPro" id="IPR036397">
    <property type="entry name" value="RNaseH_sf"/>
</dbReference>
<evidence type="ECO:0000313" key="2">
    <source>
        <dbReference type="EMBL" id="PIO57746.1"/>
    </source>
</evidence>
<dbReference type="SUPFAM" id="SSF53098">
    <property type="entry name" value="Ribonuclease H-like"/>
    <property type="match status" value="1"/>
</dbReference>
<dbReference type="EMBL" id="KZ364053">
    <property type="protein sequence ID" value="PIO57746.1"/>
    <property type="molecule type" value="Genomic_DNA"/>
</dbReference>
<accession>A0A2G9TIF2</accession>
<dbReference type="OrthoDB" id="5865975at2759"/>
<dbReference type="InterPro" id="IPR001584">
    <property type="entry name" value="Integrase_cat-core"/>
</dbReference>
<dbReference type="GO" id="GO:0015074">
    <property type="term" value="P:DNA integration"/>
    <property type="evidence" value="ECO:0007669"/>
    <property type="project" value="InterPro"/>
</dbReference>
<gene>
    <name evidence="2" type="ORF">TELCIR_20834</name>
</gene>
<reference evidence="2 3" key="1">
    <citation type="submission" date="2015-09" db="EMBL/GenBank/DDBJ databases">
        <title>Draft genome of the parasitic nematode Teladorsagia circumcincta isolate WARC Sus (inbred).</title>
        <authorList>
            <person name="Mitreva M."/>
        </authorList>
    </citation>
    <scope>NUCLEOTIDE SEQUENCE [LARGE SCALE GENOMIC DNA]</scope>
    <source>
        <strain evidence="2 3">S</strain>
    </source>
</reference>
<protein>
    <recommendedName>
        <fullName evidence="1">Integrase catalytic domain-containing protein</fullName>
    </recommendedName>
</protein>
<feature type="domain" description="Integrase catalytic" evidence="1">
    <location>
        <begin position="1"/>
        <end position="95"/>
    </location>
</feature>
<dbReference type="Proteomes" id="UP000230423">
    <property type="component" value="Unassembled WGS sequence"/>
</dbReference>
<keyword evidence="3" id="KW-1185">Reference proteome</keyword>
<name>A0A2G9TIF2_TELCI</name>
<dbReference type="PANTHER" id="PTHR37984:SF5">
    <property type="entry name" value="PROTEIN NYNRIN-LIKE"/>
    <property type="match status" value="1"/>
</dbReference>
<organism evidence="2 3">
    <name type="scientific">Teladorsagia circumcincta</name>
    <name type="common">Brown stomach worm</name>
    <name type="synonym">Ostertagia circumcincta</name>
    <dbReference type="NCBI Taxonomy" id="45464"/>
    <lineage>
        <taxon>Eukaryota</taxon>
        <taxon>Metazoa</taxon>
        <taxon>Ecdysozoa</taxon>
        <taxon>Nematoda</taxon>
        <taxon>Chromadorea</taxon>
        <taxon>Rhabditida</taxon>
        <taxon>Rhabditina</taxon>
        <taxon>Rhabditomorpha</taxon>
        <taxon>Strongyloidea</taxon>
        <taxon>Trichostrongylidae</taxon>
        <taxon>Teladorsagia</taxon>
    </lineage>
</organism>
<proteinExistence type="predicted"/>
<dbReference type="AlphaFoldDB" id="A0A2G9TIF2"/>
<dbReference type="PROSITE" id="PS50994">
    <property type="entry name" value="INTEGRASE"/>
    <property type="match status" value="1"/>
</dbReference>
<dbReference type="PANTHER" id="PTHR37984">
    <property type="entry name" value="PROTEIN CBG26694"/>
    <property type="match status" value="1"/>
</dbReference>